<name>U9V178_RHIID</name>
<evidence type="ECO:0000313" key="1">
    <source>
        <dbReference type="EMBL" id="ESA21626.1"/>
    </source>
</evidence>
<dbReference type="EMBL" id="KI276253">
    <property type="protein sequence ID" value="ESA21626.1"/>
    <property type="molecule type" value="Genomic_DNA"/>
</dbReference>
<organism evidence="1">
    <name type="scientific">Rhizophagus irregularis (strain DAOM 181602 / DAOM 197198 / MUCL 43194)</name>
    <name type="common">Arbuscular mycorrhizal fungus</name>
    <name type="synonym">Glomus intraradices</name>
    <dbReference type="NCBI Taxonomy" id="747089"/>
    <lineage>
        <taxon>Eukaryota</taxon>
        <taxon>Fungi</taxon>
        <taxon>Fungi incertae sedis</taxon>
        <taxon>Mucoromycota</taxon>
        <taxon>Glomeromycotina</taxon>
        <taxon>Glomeromycetes</taxon>
        <taxon>Glomerales</taxon>
        <taxon>Glomeraceae</taxon>
        <taxon>Rhizophagus</taxon>
    </lineage>
</organism>
<accession>U9V178</accession>
<reference evidence="1" key="1">
    <citation type="submission" date="2013-07" db="EMBL/GenBank/DDBJ databases">
        <title>The genome of an arbuscular mycorrhizal fungus provides insights into the evolution of the oldest plant symbiosis.</title>
        <authorList>
            <consortium name="DOE Joint Genome Institute"/>
            <person name="Tisserant E."/>
            <person name="Malbreil M."/>
            <person name="Kuo A."/>
            <person name="Kohler A."/>
            <person name="Symeonidi A."/>
            <person name="Balestrini R."/>
            <person name="Charron P."/>
            <person name="Duensing N."/>
            <person name="Frei-dit-Frey N."/>
            <person name="Gianinazzi-Pearson V."/>
            <person name="Gilbert B."/>
            <person name="Handa Y."/>
            <person name="Hijri M."/>
            <person name="Kaul R."/>
            <person name="Kawaguchi M."/>
            <person name="Krajinski F."/>
            <person name="Lammers P."/>
            <person name="Lapierre D."/>
            <person name="Masclaux F.G."/>
            <person name="Murat C."/>
            <person name="Morin E."/>
            <person name="Ndikumana S."/>
            <person name="Pagni M."/>
            <person name="Petitpierre D."/>
            <person name="Requena N."/>
            <person name="Rosikiewicz P."/>
            <person name="Riley R."/>
            <person name="Saito K."/>
            <person name="San Clemente H."/>
            <person name="Shapiro H."/>
            <person name="van Tuinen D."/>
            <person name="Becard G."/>
            <person name="Bonfante P."/>
            <person name="Paszkowski U."/>
            <person name="Shachar-Hill Y."/>
            <person name="Young J.P."/>
            <person name="Sanders I.R."/>
            <person name="Henrissat B."/>
            <person name="Rensing S.A."/>
            <person name="Grigoriev I.V."/>
            <person name="Corradi N."/>
            <person name="Roux C."/>
            <person name="Martin F."/>
        </authorList>
    </citation>
    <scope>NUCLEOTIDE SEQUENCE</scope>
    <source>
        <strain evidence="1">DAOM 197198</strain>
    </source>
</reference>
<dbReference type="AlphaFoldDB" id="U9V178"/>
<protein>
    <submittedName>
        <fullName evidence="1">Uncharacterized protein</fullName>
    </submittedName>
</protein>
<sequence>MFFEDCGRRYCGILDRRGFDCKRGYCIMTGFLIVENFESWGIMICQDDIVL</sequence>
<proteinExistence type="predicted"/>
<gene>
    <name evidence="1" type="ORF">GLOINDRAFT_17254</name>
</gene>
<dbReference type="HOGENOM" id="CLU_3107518_0_0_1"/>